<keyword evidence="5" id="KW-0489">Methyltransferase</keyword>
<dbReference type="InterPro" id="IPR019734">
    <property type="entry name" value="TPR_rpt"/>
</dbReference>
<evidence type="ECO:0000313" key="6">
    <source>
        <dbReference type="Proteomes" id="UP000182178"/>
    </source>
</evidence>
<dbReference type="InterPro" id="IPR029063">
    <property type="entry name" value="SAM-dependent_MTases_sf"/>
</dbReference>
<dbReference type="PANTHER" id="PTHR43861:SF1">
    <property type="entry name" value="TRANS-ACONITATE 2-METHYLTRANSFERASE"/>
    <property type="match status" value="1"/>
</dbReference>
<dbReference type="GO" id="GO:0032259">
    <property type="term" value="P:methylation"/>
    <property type="evidence" value="ECO:0007669"/>
    <property type="project" value="UniProtKB-KW"/>
</dbReference>
<dbReference type="SMART" id="SM00028">
    <property type="entry name" value="TPR"/>
    <property type="match status" value="2"/>
</dbReference>
<dbReference type="PROSITE" id="PS50005">
    <property type="entry name" value="TPR"/>
    <property type="match status" value="1"/>
</dbReference>
<dbReference type="Pfam" id="PF08242">
    <property type="entry name" value="Methyltransf_12"/>
    <property type="match status" value="1"/>
</dbReference>
<dbReference type="InterPro" id="IPR013105">
    <property type="entry name" value="TPR_2"/>
</dbReference>
<evidence type="ECO:0000256" key="2">
    <source>
        <dbReference type="ARBA" id="ARBA00022803"/>
    </source>
</evidence>
<evidence type="ECO:0000259" key="4">
    <source>
        <dbReference type="Pfam" id="PF08242"/>
    </source>
</evidence>
<accession>A0ABP2A6B8</accession>
<dbReference type="PANTHER" id="PTHR43861">
    <property type="entry name" value="TRANS-ACONITATE 2-METHYLTRANSFERASE-RELATED"/>
    <property type="match status" value="1"/>
</dbReference>
<evidence type="ECO:0000313" key="5">
    <source>
        <dbReference type="EMBL" id="CUA89502.1"/>
    </source>
</evidence>
<keyword evidence="5" id="KW-0808">Transferase</keyword>
<keyword evidence="6" id="KW-1185">Reference proteome</keyword>
<comment type="caution">
    <text evidence="5">The sequence shown here is derived from an EMBL/GenBank/DDBJ whole genome shotgun (WGS) entry which is preliminary data.</text>
</comment>
<dbReference type="SUPFAM" id="SSF48452">
    <property type="entry name" value="TPR-like"/>
    <property type="match status" value="1"/>
</dbReference>
<dbReference type="SUPFAM" id="SSF53335">
    <property type="entry name" value="S-adenosyl-L-methionine-dependent methyltransferases"/>
    <property type="match status" value="1"/>
</dbReference>
<organism evidence="5 6">
    <name type="scientific">Chelatococcus sambhunathii</name>
    <dbReference type="NCBI Taxonomy" id="363953"/>
    <lineage>
        <taxon>Bacteria</taxon>
        <taxon>Pseudomonadati</taxon>
        <taxon>Pseudomonadota</taxon>
        <taxon>Alphaproteobacteria</taxon>
        <taxon>Hyphomicrobiales</taxon>
        <taxon>Chelatococcaceae</taxon>
        <taxon>Chelatococcus</taxon>
    </lineage>
</organism>
<dbReference type="EMBL" id="CYHC01000008">
    <property type="protein sequence ID" value="CUA89502.1"/>
    <property type="molecule type" value="Genomic_DNA"/>
</dbReference>
<gene>
    <name evidence="5" type="ORF">Ga0061061_108129</name>
</gene>
<evidence type="ECO:0000256" key="1">
    <source>
        <dbReference type="ARBA" id="ARBA00022737"/>
    </source>
</evidence>
<dbReference type="Gene3D" id="1.25.40.10">
    <property type="entry name" value="Tetratricopeptide repeat domain"/>
    <property type="match status" value="1"/>
</dbReference>
<dbReference type="InterPro" id="IPR013217">
    <property type="entry name" value="Methyltransf_12"/>
</dbReference>
<reference evidence="5 6" key="1">
    <citation type="submission" date="2015-08" db="EMBL/GenBank/DDBJ databases">
        <authorList>
            <person name="Varghese N."/>
        </authorList>
    </citation>
    <scope>NUCLEOTIDE SEQUENCE [LARGE SCALE GENOMIC DNA]</scope>
    <source>
        <strain evidence="5 6">DSM 18167</strain>
    </source>
</reference>
<dbReference type="PROSITE" id="PS50293">
    <property type="entry name" value="TPR_REGION"/>
    <property type="match status" value="1"/>
</dbReference>
<proteinExistence type="predicted"/>
<protein>
    <submittedName>
        <fullName evidence="5">Predicted methyltransferase, contains TPR repeat</fullName>
    </submittedName>
</protein>
<feature type="repeat" description="TPR" evidence="3">
    <location>
        <begin position="53"/>
        <end position="86"/>
    </location>
</feature>
<keyword evidence="2 3" id="KW-0802">TPR repeat</keyword>
<dbReference type="Gene3D" id="3.40.50.150">
    <property type="entry name" value="Vaccinia Virus protein VP39"/>
    <property type="match status" value="1"/>
</dbReference>
<dbReference type="Pfam" id="PF07719">
    <property type="entry name" value="TPR_2"/>
    <property type="match status" value="1"/>
</dbReference>
<sequence>MTPTPMRPTKLMTSGDLLVDRRYTFAESLMREKDWEAAAELIGEIVRLAPHWAPAWISLGETLAALGRKDEARDAFTTALRLSPEDELGAGLRLARLGALPPTGAMSAGYVRALFDEYAGHFDRHLVEKLAYRGPDLILETLCGICGATGRPPHFRLALDLGCGTGLMGEAVRPYAVTLAGCDIAPRMVERARRRGCYDRLAVAELTAFLDGEAPGSADLVLAADVFIYVGDLAPVFEATARALADGGLFLFTVQDVGDAPLGFVLGEDMRFAHSTGHVETLLAAVGLDGVACDPAVLRHDGGRPVPGFVVAAQKPVRPL</sequence>
<evidence type="ECO:0000256" key="3">
    <source>
        <dbReference type="PROSITE-ProRule" id="PRU00339"/>
    </source>
</evidence>
<dbReference type="InterPro" id="IPR011990">
    <property type="entry name" value="TPR-like_helical_dom_sf"/>
</dbReference>
<feature type="domain" description="Methyltransferase type 12" evidence="4">
    <location>
        <begin position="159"/>
        <end position="250"/>
    </location>
</feature>
<dbReference type="Proteomes" id="UP000182178">
    <property type="component" value="Unassembled WGS sequence"/>
</dbReference>
<dbReference type="CDD" id="cd02440">
    <property type="entry name" value="AdoMet_MTases"/>
    <property type="match status" value="1"/>
</dbReference>
<dbReference type="GO" id="GO:0008168">
    <property type="term" value="F:methyltransferase activity"/>
    <property type="evidence" value="ECO:0007669"/>
    <property type="project" value="UniProtKB-KW"/>
</dbReference>
<keyword evidence="1" id="KW-0677">Repeat</keyword>
<name>A0ABP2A6B8_9HYPH</name>